<dbReference type="InterPro" id="IPR011444">
    <property type="entry name" value="DUF1549"/>
</dbReference>
<protein>
    <submittedName>
        <fullName evidence="7">Planctomycete cytochrome C</fullName>
    </submittedName>
</protein>
<evidence type="ECO:0000313" key="8">
    <source>
        <dbReference type="Proteomes" id="UP000319908"/>
    </source>
</evidence>
<dbReference type="GO" id="GO:0009055">
    <property type="term" value="F:electron transfer activity"/>
    <property type="evidence" value="ECO:0007669"/>
    <property type="project" value="InterPro"/>
</dbReference>
<dbReference type="Proteomes" id="UP000319908">
    <property type="component" value="Unassembled WGS sequence"/>
</dbReference>
<keyword evidence="5" id="KW-0732">Signal</keyword>
<dbReference type="GO" id="GO:0020037">
    <property type="term" value="F:heme binding"/>
    <property type="evidence" value="ECO:0007669"/>
    <property type="project" value="InterPro"/>
</dbReference>
<organism evidence="7 8">
    <name type="scientific">Allorhodopirellula heiligendammensis</name>
    <dbReference type="NCBI Taxonomy" id="2714739"/>
    <lineage>
        <taxon>Bacteria</taxon>
        <taxon>Pseudomonadati</taxon>
        <taxon>Planctomycetota</taxon>
        <taxon>Planctomycetia</taxon>
        <taxon>Pirellulales</taxon>
        <taxon>Pirellulaceae</taxon>
        <taxon>Allorhodopirellula</taxon>
    </lineage>
</organism>
<dbReference type="AlphaFoldDB" id="A0A5C6BXC2"/>
<feature type="domain" description="Cytochrome c" evidence="6">
    <location>
        <begin position="28"/>
        <end position="122"/>
    </location>
</feature>
<evidence type="ECO:0000313" key="7">
    <source>
        <dbReference type="EMBL" id="TWU15329.1"/>
    </source>
</evidence>
<evidence type="ECO:0000256" key="4">
    <source>
        <dbReference type="PROSITE-ProRule" id="PRU00433"/>
    </source>
</evidence>
<comment type="caution">
    <text evidence="7">The sequence shown here is derived from an EMBL/GenBank/DDBJ whole genome shotgun (WGS) entry which is preliminary data.</text>
</comment>
<evidence type="ECO:0000259" key="6">
    <source>
        <dbReference type="PROSITE" id="PS51007"/>
    </source>
</evidence>
<name>A0A5C6BXC2_9BACT</name>
<dbReference type="PROSITE" id="PS51007">
    <property type="entry name" value="CYTC"/>
    <property type="match status" value="1"/>
</dbReference>
<sequence>MRISKLSLNAVMTLALTWGTCATPLFSAEIDFENEILPILEDNCVFCHGEDEQESGLRLDRRVGMLKGGDSGLPAVVPGDIQKSYLLEVINHVDPDMAMPPDEDKLSEDDIRLVTRWIEQGALWPGQMDDVVEEESDHWAFQPIASEFQHDSIDGFLKARLVESGLDYSDPADPRSLIRRVSIVLTGLAPSPERTERFWQDYQQDSQNAYETLVDELLASPHYGERWAQHWLDVIRWAETNGSESNMYRKNAWMYRDYVVRAFNEDKPYDRFIHEQLAGDRLGQGDATGFLVAGPHVPAATVGQEPTSIRQARADRMDEILQTVGASVMGMTVGCARCHNHKFDPISIQDYYSLSAVFQDVEFGSRYPELSSDHPRVVRERELRQTLAHLRSEMRSQGWAWVEDWTGYEEIHFPPKQTDALRIDFDRRWLQIDELELLDVAQPQRNLLVAMADTVITDNPVTHDKAQPTARLNDGVFGTKGWRGVSPKGSDETPWLQFKFPEKTTVGTIRISSNREDFLQTDYLEGMNKRTYGDFTIQLPDQEGAWKAFASTAAMRERSKSNEDRQNLQDQIQNVIEELLIQGPQPAFLAEFVEPVSTFVLSRGSPESPRDQVYAAAPRLLDGQLNVRPDSPGPQRREALADLLTNPSNPLTARVVANRMWHNVFGVGIVSTPSDFGRAGAPPSHPKLLDWLAAAVVESDWSLKRVVRMMVLSQAFRQSSEPREDGLAVDASAQLLWRFPPRRVEAEVIRDDVLQASGRLDRSIGGPSYRIHNVKKRYSQWEVVDNHGEQTWRRMLYQERMRRVDDRIFTAFDFPDCGQIRAKRPVSTTPLQALNLLNSDFVVEQSNLIAGRARDEAGESVSDQVRRCFELLLQRQPNDSEIAASVEFVDRQSLALLCRTLINTNEFVFLP</sequence>
<dbReference type="Gene3D" id="1.10.760.10">
    <property type="entry name" value="Cytochrome c-like domain"/>
    <property type="match status" value="1"/>
</dbReference>
<accession>A0A5C6BXC2</accession>
<dbReference type="SUPFAM" id="SSF46626">
    <property type="entry name" value="Cytochrome c"/>
    <property type="match status" value="1"/>
</dbReference>
<dbReference type="PANTHER" id="PTHR35889:SF3">
    <property type="entry name" value="F-BOX DOMAIN-CONTAINING PROTEIN"/>
    <property type="match status" value="1"/>
</dbReference>
<evidence type="ECO:0000256" key="5">
    <source>
        <dbReference type="SAM" id="SignalP"/>
    </source>
</evidence>
<keyword evidence="8" id="KW-1185">Reference proteome</keyword>
<evidence type="ECO:0000256" key="3">
    <source>
        <dbReference type="ARBA" id="ARBA00023004"/>
    </source>
</evidence>
<feature type="signal peptide" evidence="5">
    <location>
        <begin position="1"/>
        <end position="27"/>
    </location>
</feature>
<gene>
    <name evidence="7" type="ORF">Poly21_25240</name>
</gene>
<keyword evidence="2 4" id="KW-0479">Metal-binding</keyword>
<keyword evidence="3 4" id="KW-0408">Iron</keyword>
<dbReference type="RefSeq" id="WP_302118735.1">
    <property type="nucleotide sequence ID" value="NZ_SJPU01000002.1"/>
</dbReference>
<feature type="chain" id="PRO_5022904561" evidence="5">
    <location>
        <begin position="28"/>
        <end position="911"/>
    </location>
</feature>
<dbReference type="Pfam" id="PF07635">
    <property type="entry name" value="PSCyt1"/>
    <property type="match status" value="1"/>
</dbReference>
<dbReference type="Pfam" id="PF07583">
    <property type="entry name" value="PSCyt2"/>
    <property type="match status" value="1"/>
</dbReference>
<dbReference type="InterPro" id="IPR011429">
    <property type="entry name" value="Cyt_c_Planctomycete-type"/>
</dbReference>
<dbReference type="GO" id="GO:0046872">
    <property type="term" value="F:metal ion binding"/>
    <property type="evidence" value="ECO:0007669"/>
    <property type="project" value="UniProtKB-KW"/>
</dbReference>
<evidence type="ECO:0000256" key="1">
    <source>
        <dbReference type="ARBA" id="ARBA00022617"/>
    </source>
</evidence>
<proteinExistence type="predicted"/>
<dbReference type="EMBL" id="SJPU01000002">
    <property type="protein sequence ID" value="TWU15329.1"/>
    <property type="molecule type" value="Genomic_DNA"/>
</dbReference>
<dbReference type="InterPro" id="IPR022655">
    <property type="entry name" value="DUF1553"/>
</dbReference>
<keyword evidence="1 4" id="KW-0349">Heme</keyword>
<dbReference type="PANTHER" id="PTHR35889">
    <property type="entry name" value="CYCLOINULO-OLIGOSACCHARIDE FRUCTANOTRANSFERASE-RELATED"/>
    <property type="match status" value="1"/>
</dbReference>
<dbReference type="InterPro" id="IPR036909">
    <property type="entry name" value="Cyt_c-like_dom_sf"/>
</dbReference>
<reference evidence="7 8" key="1">
    <citation type="journal article" date="2020" name="Antonie Van Leeuwenhoek">
        <title>Rhodopirellula heiligendammensis sp. nov., Rhodopirellula pilleata sp. nov., and Rhodopirellula solitaria sp. nov. isolated from natural or artificial marine surfaces in Northern Germany and California, USA, and emended description of the genus Rhodopirellula.</title>
        <authorList>
            <person name="Kallscheuer N."/>
            <person name="Wiegand S."/>
            <person name="Jogler M."/>
            <person name="Boedeker C."/>
            <person name="Peeters S.H."/>
            <person name="Rast P."/>
            <person name="Heuer A."/>
            <person name="Jetten M.S.M."/>
            <person name="Rohde M."/>
            <person name="Jogler C."/>
        </authorList>
    </citation>
    <scope>NUCLEOTIDE SEQUENCE [LARGE SCALE GENOMIC DNA]</scope>
    <source>
        <strain evidence="7 8">Poly21</strain>
    </source>
</reference>
<evidence type="ECO:0000256" key="2">
    <source>
        <dbReference type="ARBA" id="ARBA00022723"/>
    </source>
</evidence>
<dbReference type="Pfam" id="PF07587">
    <property type="entry name" value="PSD1"/>
    <property type="match status" value="1"/>
</dbReference>
<dbReference type="InterPro" id="IPR009056">
    <property type="entry name" value="Cyt_c-like_dom"/>
</dbReference>